<evidence type="ECO:0000256" key="1">
    <source>
        <dbReference type="SAM" id="MobiDB-lite"/>
    </source>
</evidence>
<gene>
    <name evidence="4" type="ORF">GA0070558_1606</name>
</gene>
<keyword evidence="2" id="KW-0472">Membrane</keyword>
<protein>
    <recommendedName>
        <fullName evidence="3">DUF8175 domain-containing protein</fullName>
    </recommendedName>
</protein>
<organism evidence="4 5">
    <name type="scientific">Micromonospora haikouensis</name>
    <dbReference type="NCBI Taxonomy" id="686309"/>
    <lineage>
        <taxon>Bacteria</taxon>
        <taxon>Bacillati</taxon>
        <taxon>Actinomycetota</taxon>
        <taxon>Actinomycetes</taxon>
        <taxon>Micromonosporales</taxon>
        <taxon>Micromonosporaceae</taxon>
        <taxon>Micromonospora</taxon>
    </lineage>
</organism>
<keyword evidence="2" id="KW-1133">Transmembrane helix</keyword>
<evidence type="ECO:0000259" key="3">
    <source>
        <dbReference type="Pfam" id="PF26526"/>
    </source>
</evidence>
<evidence type="ECO:0000256" key="2">
    <source>
        <dbReference type="SAM" id="Phobius"/>
    </source>
</evidence>
<reference evidence="4 5" key="1">
    <citation type="submission" date="2016-06" db="EMBL/GenBank/DDBJ databases">
        <authorList>
            <person name="Kjaerup R.B."/>
            <person name="Dalgaard T.S."/>
            <person name="Juul-Madsen H.R."/>
        </authorList>
    </citation>
    <scope>NUCLEOTIDE SEQUENCE [LARGE SCALE GENOMIC DNA]</scope>
    <source>
        <strain evidence="4 5">DSM 45626</strain>
    </source>
</reference>
<feature type="transmembrane region" description="Helical" evidence="2">
    <location>
        <begin position="20"/>
        <end position="42"/>
    </location>
</feature>
<feature type="domain" description="DUF8175" evidence="3">
    <location>
        <begin position="48"/>
        <end position="243"/>
    </location>
</feature>
<dbReference type="EMBL" id="FMCW01000060">
    <property type="protein sequence ID" value="SCF22485.1"/>
    <property type="molecule type" value="Genomic_DNA"/>
</dbReference>
<dbReference type="RefSeq" id="WP_091287023.1">
    <property type="nucleotide sequence ID" value="NZ_FMCW01000060.1"/>
</dbReference>
<feature type="compositionally biased region" description="Low complexity" evidence="1">
    <location>
        <begin position="53"/>
        <end position="63"/>
    </location>
</feature>
<sequence length="248" mass="25866">MSHPTQDFAGRPPWTRPGFVVAVALLALVLVAGLVVGLAVVLRPDDPAPPVGVGPTATAATPDNTSTDGPQQTTPPTSAPDDVTWELVGQTAVPVSASAGPRTSDGGVASGYAHTPVGALVAAAQIVVRSGFSAGRASWEPTIQQQFEPSPDRDRLLATLRELGDPPAQPGELSQIVGYQYQSYSPDTAVIGLVLRAPSAGTPRYHVLSLTLRWREGDWRMVAPPGGAWTAINRETSDLVGVVEWGAR</sequence>
<evidence type="ECO:0000313" key="4">
    <source>
        <dbReference type="EMBL" id="SCF22485.1"/>
    </source>
</evidence>
<evidence type="ECO:0000313" key="5">
    <source>
        <dbReference type="Proteomes" id="UP000199375"/>
    </source>
</evidence>
<name>A0A1C4YP27_9ACTN</name>
<dbReference type="AlphaFoldDB" id="A0A1C4YP27"/>
<dbReference type="InterPro" id="IPR058488">
    <property type="entry name" value="DUF8175"/>
</dbReference>
<dbReference type="Pfam" id="PF26526">
    <property type="entry name" value="DUF8175"/>
    <property type="match status" value="1"/>
</dbReference>
<feature type="compositionally biased region" description="Polar residues" evidence="1">
    <location>
        <begin position="64"/>
        <end position="76"/>
    </location>
</feature>
<accession>A0A1C4YP27</accession>
<keyword evidence="2" id="KW-0812">Transmembrane</keyword>
<proteinExistence type="predicted"/>
<dbReference type="Proteomes" id="UP000199375">
    <property type="component" value="Unassembled WGS sequence"/>
</dbReference>
<feature type="region of interest" description="Disordered" evidence="1">
    <location>
        <begin position="45"/>
        <end position="80"/>
    </location>
</feature>